<dbReference type="SFLD" id="SFLDG01140">
    <property type="entry name" value="C2.B:_Phosphomannomutase_and_P"/>
    <property type="match status" value="1"/>
</dbReference>
<dbReference type="PANTHER" id="PTHR46521">
    <property type="entry name" value="SUCROSE-PHOSPHATASE 2-RELATED"/>
    <property type="match status" value="1"/>
</dbReference>
<dbReference type="NCBIfam" id="TIGR01484">
    <property type="entry name" value="HAD-SF-IIB"/>
    <property type="match status" value="1"/>
</dbReference>
<reference evidence="3" key="2">
    <citation type="submission" date="2021-09" db="EMBL/GenBank/DDBJ databases">
        <authorList>
            <person name="Gilroy R."/>
        </authorList>
    </citation>
    <scope>NUCLEOTIDE SEQUENCE</scope>
    <source>
        <strain evidence="3">CHK171-7178</strain>
    </source>
</reference>
<evidence type="ECO:0000313" key="4">
    <source>
        <dbReference type="Proteomes" id="UP000698173"/>
    </source>
</evidence>
<name>A0A921FVU0_SPOPS</name>
<comment type="caution">
    <text evidence="3">The sequence shown here is derived from an EMBL/GenBank/DDBJ whole genome shotgun (WGS) entry which is preliminary data.</text>
</comment>
<organism evidence="3 4">
    <name type="scientific">Sporosarcina psychrophila</name>
    <name type="common">Bacillus psychrophilus</name>
    <dbReference type="NCBI Taxonomy" id="1476"/>
    <lineage>
        <taxon>Bacteria</taxon>
        <taxon>Bacillati</taxon>
        <taxon>Bacillota</taxon>
        <taxon>Bacilli</taxon>
        <taxon>Bacillales</taxon>
        <taxon>Caryophanaceae</taxon>
        <taxon>Sporosarcina</taxon>
    </lineage>
</organism>
<dbReference type="PANTHER" id="PTHR46521:SF4">
    <property type="entry name" value="SUCROSE-PHOSPHATASE 2-RELATED"/>
    <property type="match status" value="1"/>
</dbReference>
<protein>
    <submittedName>
        <fullName evidence="3">HAD family hydrolase</fullName>
    </submittedName>
</protein>
<dbReference type="Pfam" id="PF05116">
    <property type="entry name" value="S6PP"/>
    <property type="match status" value="1"/>
</dbReference>
<evidence type="ECO:0000256" key="1">
    <source>
        <dbReference type="ARBA" id="ARBA00022801"/>
    </source>
</evidence>
<feature type="domain" description="Sucrose phosphatase-like" evidence="2">
    <location>
        <begin position="5"/>
        <end position="237"/>
    </location>
</feature>
<dbReference type="EMBL" id="DYWT01000042">
    <property type="protein sequence ID" value="HJF30653.1"/>
    <property type="molecule type" value="Genomic_DNA"/>
</dbReference>
<dbReference type="Gene3D" id="3.40.50.1000">
    <property type="entry name" value="HAD superfamily/HAD-like"/>
    <property type="match status" value="1"/>
</dbReference>
<dbReference type="InterPro" id="IPR023214">
    <property type="entry name" value="HAD_sf"/>
</dbReference>
<dbReference type="AlphaFoldDB" id="A0A921FVU0"/>
<evidence type="ECO:0000259" key="2">
    <source>
        <dbReference type="Pfam" id="PF05116"/>
    </source>
</evidence>
<accession>A0A921FVU0</accession>
<sequence>MKRKPYMLATDLDGTLVGDKEGLHSLLRYYEDSHYDVALVYITGRHLVSALSLIRAEGLPMPDVLISDVGTVIYTTEWLVEDKEWTKKMQADWQPELVVELGSSIPALARQPLPDNRRISFTTQSDEAVVSQLEKALIEDNISHKLIFSSNRDVDILPASSGKGQALAYVMDKYAYPDVNVLVAGDSGNDVEMLSLGHPSVIVGNAQAELASMEPHPRLYRAAKDCAGGIQEAWIHFYGE</sequence>
<dbReference type="SFLD" id="SFLDG01141">
    <property type="entry name" value="C2.B.1:_Sucrose_Phosphatase_Li"/>
    <property type="match status" value="1"/>
</dbReference>
<gene>
    <name evidence="3" type="ORF">K8V56_02590</name>
</gene>
<dbReference type="Gene3D" id="3.90.1070.10">
    <property type="match status" value="1"/>
</dbReference>
<reference evidence="3" key="1">
    <citation type="journal article" date="2021" name="PeerJ">
        <title>Extensive microbial diversity within the chicken gut microbiome revealed by metagenomics and culture.</title>
        <authorList>
            <person name="Gilroy R."/>
            <person name="Ravi A."/>
            <person name="Getino M."/>
            <person name="Pursley I."/>
            <person name="Horton D.L."/>
            <person name="Alikhan N.F."/>
            <person name="Baker D."/>
            <person name="Gharbi K."/>
            <person name="Hall N."/>
            <person name="Watson M."/>
            <person name="Adriaenssens E.M."/>
            <person name="Foster-Nyarko E."/>
            <person name="Jarju S."/>
            <person name="Secka A."/>
            <person name="Antonio M."/>
            <person name="Oren A."/>
            <person name="Chaudhuri R.R."/>
            <person name="La Ragione R."/>
            <person name="Hildebrand F."/>
            <person name="Pallen M.J."/>
        </authorList>
    </citation>
    <scope>NUCLEOTIDE SEQUENCE</scope>
    <source>
        <strain evidence="3">CHK171-7178</strain>
    </source>
</reference>
<dbReference type="Proteomes" id="UP000698173">
    <property type="component" value="Unassembled WGS sequence"/>
</dbReference>
<dbReference type="GO" id="GO:0016791">
    <property type="term" value="F:phosphatase activity"/>
    <property type="evidence" value="ECO:0007669"/>
    <property type="project" value="UniProtKB-ARBA"/>
</dbReference>
<dbReference type="InterPro" id="IPR006380">
    <property type="entry name" value="SPP-like_dom"/>
</dbReference>
<dbReference type="InterPro" id="IPR006379">
    <property type="entry name" value="HAD-SF_hydro_IIB"/>
</dbReference>
<dbReference type="SFLD" id="SFLDS00003">
    <property type="entry name" value="Haloacid_Dehalogenase"/>
    <property type="match status" value="1"/>
</dbReference>
<evidence type="ECO:0000313" key="3">
    <source>
        <dbReference type="EMBL" id="HJF30653.1"/>
    </source>
</evidence>
<dbReference type="InterPro" id="IPR051518">
    <property type="entry name" value="Sucrose_Phosphatase"/>
</dbReference>
<dbReference type="SUPFAM" id="SSF56784">
    <property type="entry name" value="HAD-like"/>
    <property type="match status" value="1"/>
</dbReference>
<dbReference type="InterPro" id="IPR036412">
    <property type="entry name" value="HAD-like_sf"/>
</dbReference>
<proteinExistence type="predicted"/>
<keyword evidence="1 3" id="KW-0378">Hydrolase</keyword>